<proteinExistence type="predicted"/>
<sequence>MLIHRDLMVMAACQVSTYVPTQMRHNNIFLPMHACAIRITASILSSSMHASVVNLCVSFSGIFIYR</sequence>
<protein>
    <submittedName>
        <fullName evidence="1">Uncharacterized protein</fullName>
    </submittedName>
</protein>
<gene>
    <name evidence="1" type="ORF">PVAG01_01231</name>
</gene>
<accession>A0ABR4PWK4</accession>
<name>A0ABR4PWK4_9HELO</name>
<comment type="caution">
    <text evidence="1">The sequence shown here is derived from an EMBL/GenBank/DDBJ whole genome shotgun (WGS) entry which is preliminary data.</text>
</comment>
<evidence type="ECO:0000313" key="1">
    <source>
        <dbReference type="EMBL" id="KAL3427722.1"/>
    </source>
</evidence>
<dbReference type="EMBL" id="JBFCZG010000001">
    <property type="protein sequence ID" value="KAL3427722.1"/>
    <property type="molecule type" value="Genomic_DNA"/>
</dbReference>
<dbReference type="Proteomes" id="UP001629113">
    <property type="component" value="Unassembled WGS sequence"/>
</dbReference>
<keyword evidence="2" id="KW-1185">Reference proteome</keyword>
<organism evidence="1 2">
    <name type="scientific">Phlyctema vagabunda</name>
    <dbReference type="NCBI Taxonomy" id="108571"/>
    <lineage>
        <taxon>Eukaryota</taxon>
        <taxon>Fungi</taxon>
        <taxon>Dikarya</taxon>
        <taxon>Ascomycota</taxon>
        <taxon>Pezizomycotina</taxon>
        <taxon>Leotiomycetes</taxon>
        <taxon>Helotiales</taxon>
        <taxon>Dermateaceae</taxon>
        <taxon>Phlyctema</taxon>
    </lineage>
</organism>
<reference evidence="1 2" key="1">
    <citation type="submission" date="2024-06" db="EMBL/GenBank/DDBJ databases">
        <title>Complete genome of Phlyctema vagabunda strain 19-DSS-EL-015.</title>
        <authorList>
            <person name="Fiorenzani C."/>
        </authorList>
    </citation>
    <scope>NUCLEOTIDE SEQUENCE [LARGE SCALE GENOMIC DNA]</scope>
    <source>
        <strain evidence="1 2">19-DSS-EL-015</strain>
    </source>
</reference>
<evidence type="ECO:0000313" key="2">
    <source>
        <dbReference type="Proteomes" id="UP001629113"/>
    </source>
</evidence>